<proteinExistence type="predicted"/>
<evidence type="ECO:0000313" key="1">
    <source>
        <dbReference type="EMBL" id="VAV98261.1"/>
    </source>
</evidence>
<name>A0A3B0S5G7_9ZZZZ</name>
<organism evidence="1">
    <name type="scientific">hydrothermal vent metagenome</name>
    <dbReference type="NCBI Taxonomy" id="652676"/>
    <lineage>
        <taxon>unclassified sequences</taxon>
        <taxon>metagenomes</taxon>
        <taxon>ecological metagenomes</taxon>
    </lineage>
</organism>
<reference evidence="1" key="1">
    <citation type="submission" date="2018-06" db="EMBL/GenBank/DDBJ databases">
        <authorList>
            <person name="Zhirakovskaya E."/>
        </authorList>
    </citation>
    <scope>NUCLEOTIDE SEQUENCE</scope>
</reference>
<sequence length="108" mass="11673">MSKKRKMTRLNIAIAVSLSLLLTACGGLTDDGERIAAACKANALDAQIDCNCYAEELQDVLSADELSMMVDMTENPLSAIGRVREPGFMEQMTRIGNLGRQAVSSCMK</sequence>
<protein>
    <recommendedName>
        <fullName evidence="2">Lipoprotein</fullName>
    </recommendedName>
</protein>
<accession>A0A3B0S5G7</accession>
<dbReference type="AlphaFoldDB" id="A0A3B0S5G7"/>
<gene>
    <name evidence="1" type="ORF">MNBD_ALPHA02-2431</name>
</gene>
<evidence type="ECO:0008006" key="2">
    <source>
        <dbReference type="Google" id="ProtNLM"/>
    </source>
</evidence>
<dbReference type="EMBL" id="UOED01000125">
    <property type="protein sequence ID" value="VAV98261.1"/>
    <property type="molecule type" value="Genomic_DNA"/>
</dbReference>
<dbReference type="PROSITE" id="PS51257">
    <property type="entry name" value="PROKAR_LIPOPROTEIN"/>
    <property type="match status" value="1"/>
</dbReference>